<dbReference type="SUPFAM" id="SSF55785">
    <property type="entry name" value="PYP-like sensor domain (PAS domain)"/>
    <property type="match status" value="1"/>
</dbReference>
<keyword evidence="10" id="KW-0812">Transmembrane</keyword>
<feature type="domain" description="PAC" evidence="13">
    <location>
        <begin position="310"/>
        <end position="361"/>
    </location>
</feature>
<dbReference type="NCBIfam" id="TIGR00229">
    <property type="entry name" value="sensory_box"/>
    <property type="match status" value="1"/>
</dbReference>
<dbReference type="SUPFAM" id="SSF52172">
    <property type="entry name" value="CheY-like"/>
    <property type="match status" value="1"/>
</dbReference>
<sequence length="741" mass="82333">MEIKQTPARHTSRLHFSETVFRILLALAALAVISGFTWLAALRADRELRTDLLPQVCMIAASVNPQRVALLSGTKADLASPDYQRIKEQLTRIRLSNPKCRFLYLMSRRSDGTIILHVDSEPVQSKDYSPPGQVYSEAPEELHSVFATGKATVRGPYSDRWGTWVSAFVPLPDTGTSGGQTVFGMDIAAADWIGTVALRATLPAALAALVALLALFAASLYRSRRDLRDRQEELRQTEATLRCIFKATPVGLSTVKDHVIQSVNKAWCNSFGYSESEIIGQDSRMIFENKAEYERVGRELYSDLTKRGIASVQTRHRRKDGILRDVILTAAPLSLDTLSLEAVVAVEDITERKHLEERLRRAEKMEALGTLAGGVAHDLNNVLGVMVGYSELLLEMLTQGNPLRKYADYILQSSMKGAAIIQDLLTMARRGVIVSEVVNLNKVISDYFKSPEFEKMIAYHPCVKISTNLEEGLLNLKGSPVHLGKMIMNLVSNAAEAISGPGKVVIRTENRHLEEPICGYEEMQEGDYLVLTVSDTGNGISAEDLSKIFEPFYTKKVMGRSGTGLGLPMVWGTVKDHRGHIDVQSEEGKGSRFILYFPVTREEPAKIEETASPLSYRGKGEFILVVDDVREQRELAMNMLRNLGYRVEAVAGGEEAIEYLRKKNADLVLLDMIMNPGIDGMETYRRILEIHPGQKAVIVSGYSETDRARKAQDMGAGAFVRKPYILEKIGLAIRQELDRIS</sequence>
<dbReference type="Gene3D" id="3.30.565.10">
    <property type="entry name" value="Histidine kinase-like ATPase, C-terminal domain"/>
    <property type="match status" value="1"/>
</dbReference>
<dbReference type="SUPFAM" id="SSF55874">
    <property type="entry name" value="ATPase domain of HSP90 chaperone/DNA topoisomerase II/histidine kinase"/>
    <property type="match status" value="1"/>
</dbReference>
<evidence type="ECO:0000256" key="5">
    <source>
        <dbReference type="ARBA" id="ARBA00022741"/>
    </source>
</evidence>
<evidence type="ECO:0000313" key="15">
    <source>
        <dbReference type="Proteomes" id="UP000198744"/>
    </source>
</evidence>
<dbReference type="SUPFAM" id="SSF47384">
    <property type="entry name" value="Homodimeric domain of signal transducing histidine kinase"/>
    <property type="match status" value="1"/>
</dbReference>
<dbReference type="InterPro" id="IPR036890">
    <property type="entry name" value="HATPase_C_sf"/>
</dbReference>
<dbReference type="EMBL" id="FOBS01000035">
    <property type="protein sequence ID" value="SEM69418.1"/>
    <property type="molecule type" value="Genomic_DNA"/>
</dbReference>
<keyword evidence="8" id="KW-0902">Two-component regulatory system</keyword>
<dbReference type="InterPro" id="IPR036097">
    <property type="entry name" value="HisK_dim/P_sf"/>
</dbReference>
<dbReference type="Pfam" id="PF00512">
    <property type="entry name" value="HisKA"/>
    <property type="match status" value="1"/>
</dbReference>
<dbReference type="InterPro" id="IPR001789">
    <property type="entry name" value="Sig_transdc_resp-reg_receiver"/>
</dbReference>
<dbReference type="AlphaFoldDB" id="A0A1H8AHW0"/>
<dbReference type="CDD" id="cd00130">
    <property type="entry name" value="PAS"/>
    <property type="match status" value="1"/>
</dbReference>
<dbReference type="InterPro" id="IPR004358">
    <property type="entry name" value="Sig_transdc_His_kin-like_C"/>
</dbReference>
<feature type="modified residue" description="4-aspartylphosphate" evidence="9">
    <location>
        <position position="671"/>
    </location>
</feature>
<evidence type="ECO:0000256" key="6">
    <source>
        <dbReference type="ARBA" id="ARBA00022777"/>
    </source>
</evidence>
<dbReference type="InterPro" id="IPR003594">
    <property type="entry name" value="HATPase_dom"/>
</dbReference>
<feature type="transmembrane region" description="Helical" evidence="10">
    <location>
        <begin position="20"/>
        <end position="41"/>
    </location>
</feature>
<dbReference type="Pfam" id="PF02518">
    <property type="entry name" value="HATPase_c"/>
    <property type="match status" value="1"/>
</dbReference>
<keyword evidence="6" id="KW-0418">Kinase</keyword>
<dbReference type="GO" id="GO:0005524">
    <property type="term" value="F:ATP binding"/>
    <property type="evidence" value="ECO:0007669"/>
    <property type="project" value="UniProtKB-KW"/>
</dbReference>
<dbReference type="RefSeq" id="WP_175476610.1">
    <property type="nucleotide sequence ID" value="NZ_FOBS01000035.1"/>
</dbReference>
<evidence type="ECO:0000259" key="12">
    <source>
        <dbReference type="PROSITE" id="PS50110"/>
    </source>
</evidence>
<dbReference type="SMART" id="SM00387">
    <property type="entry name" value="HATPase_c"/>
    <property type="match status" value="1"/>
</dbReference>
<gene>
    <name evidence="14" type="ORF">SAMN04489760_13517</name>
</gene>
<feature type="domain" description="Histidine kinase" evidence="11">
    <location>
        <begin position="374"/>
        <end position="601"/>
    </location>
</feature>
<keyword evidence="15" id="KW-1185">Reference proteome</keyword>
<keyword evidence="10" id="KW-1133">Transmembrane helix</keyword>
<dbReference type="Pfam" id="PF13426">
    <property type="entry name" value="PAS_9"/>
    <property type="match status" value="1"/>
</dbReference>
<keyword evidence="5" id="KW-0547">Nucleotide-binding</keyword>
<dbReference type="InterPro" id="IPR003661">
    <property type="entry name" value="HisK_dim/P_dom"/>
</dbReference>
<organism evidence="14 15">
    <name type="scientific">Syntrophus gentianae</name>
    <dbReference type="NCBI Taxonomy" id="43775"/>
    <lineage>
        <taxon>Bacteria</taxon>
        <taxon>Pseudomonadati</taxon>
        <taxon>Thermodesulfobacteriota</taxon>
        <taxon>Syntrophia</taxon>
        <taxon>Syntrophales</taxon>
        <taxon>Syntrophaceae</taxon>
        <taxon>Syntrophus</taxon>
    </lineage>
</organism>
<dbReference type="CDD" id="cd00082">
    <property type="entry name" value="HisKA"/>
    <property type="match status" value="1"/>
</dbReference>
<dbReference type="PANTHER" id="PTHR43065">
    <property type="entry name" value="SENSOR HISTIDINE KINASE"/>
    <property type="match status" value="1"/>
</dbReference>
<evidence type="ECO:0000313" key="14">
    <source>
        <dbReference type="EMBL" id="SEM69418.1"/>
    </source>
</evidence>
<feature type="domain" description="Response regulatory" evidence="12">
    <location>
        <begin position="622"/>
        <end position="737"/>
    </location>
</feature>
<dbReference type="EC" id="2.7.13.3" evidence="2"/>
<evidence type="ECO:0000256" key="2">
    <source>
        <dbReference type="ARBA" id="ARBA00012438"/>
    </source>
</evidence>
<dbReference type="PROSITE" id="PS50110">
    <property type="entry name" value="RESPONSE_REGULATORY"/>
    <property type="match status" value="1"/>
</dbReference>
<dbReference type="Pfam" id="PF00072">
    <property type="entry name" value="Response_reg"/>
    <property type="match status" value="1"/>
</dbReference>
<evidence type="ECO:0000256" key="9">
    <source>
        <dbReference type="PROSITE-ProRule" id="PRU00169"/>
    </source>
</evidence>
<dbReference type="CDD" id="cd00156">
    <property type="entry name" value="REC"/>
    <property type="match status" value="1"/>
</dbReference>
<name>A0A1H8AHW0_9BACT</name>
<dbReference type="SMART" id="SM00388">
    <property type="entry name" value="HisKA"/>
    <property type="match status" value="1"/>
</dbReference>
<dbReference type="SMART" id="SM00448">
    <property type="entry name" value="REC"/>
    <property type="match status" value="1"/>
</dbReference>
<evidence type="ECO:0000259" key="13">
    <source>
        <dbReference type="PROSITE" id="PS50113"/>
    </source>
</evidence>
<dbReference type="Proteomes" id="UP000198744">
    <property type="component" value="Unassembled WGS sequence"/>
</dbReference>
<dbReference type="Gene3D" id="1.10.287.130">
    <property type="match status" value="1"/>
</dbReference>
<keyword evidence="7" id="KW-0067">ATP-binding</keyword>
<protein>
    <recommendedName>
        <fullName evidence="2">histidine kinase</fullName>
        <ecNumber evidence="2">2.7.13.3</ecNumber>
    </recommendedName>
</protein>
<proteinExistence type="predicted"/>
<keyword evidence="4" id="KW-0808">Transferase</keyword>
<dbReference type="InterPro" id="IPR011006">
    <property type="entry name" value="CheY-like_superfamily"/>
</dbReference>
<evidence type="ECO:0000259" key="11">
    <source>
        <dbReference type="PROSITE" id="PS50109"/>
    </source>
</evidence>
<evidence type="ECO:0000256" key="10">
    <source>
        <dbReference type="SAM" id="Phobius"/>
    </source>
</evidence>
<evidence type="ECO:0000256" key="8">
    <source>
        <dbReference type="ARBA" id="ARBA00023012"/>
    </source>
</evidence>
<dbReference type="Gene3D" id="3.30.450.20">
    <property type="entry name" value="PAS domain"/>
    <property type="match status" value="1"/>
</dbReference>
<dbReference type="PRINTS" id="PR00344">
    <property type="entry name" value="BCTRLSENSOR"/>
</dbReference>
<comment type="catalytic activity">
    <reaction evidence="1">
        <text>ATP + protein L-histidine = ADP + protein N-phospho-L-histidine.</text>
        <dbReference type="EC" id="2.7.13.3"/>
    </reaction>
</comment>
<accession>A0A1H8AHW0</accession>
<dbReference type="Gene3D" id="3.40.50.2300">
    <property type="match status" value="1"/>
</dbReference>
<dbReference type="PROSITE" id="PS50109">
    <property type="entry name" value="HIS_KIN"/>
    <property type="match status" value="1"/>
</dbReference>
<feature type="transmembrane region" description="Helical" evidence="10">
    <location>
        <begin position="200"/>
        <end position="221"/>
    </location>
</feature>
<evidence type="ECO:0000256" key="3">
    <source>
        <dbReference type="ARBA" id="ARBA00022553"/>
    </source>
</evidence>
<keyword evidence="3 9" id="KW-0597">Phosphoprotein</keyword>
<dbReference type="InterPro" id="IPR005467">
    <property type="entry name" value="His_kinase_dom"/>
</dbReference>
<evidence type="ECO:0000256" key="4">
    <source>
        <dbReference type="ARBA" id="ARBA00022679"/>
    </source>
</evidence>
<dbReference type="InterPro" id="IPR000700">
    <property type="entry name" value="PAS-assoc_C"/>
</dbReference>
<dbReference type="GO" id="GO:0000155">
    <property type="term" value="F:phosphorelay sensor kinase activity"/>
    <property type="evidence" value="ECO:0007669"/>
    <property type="project" value="InterPro"/>
</dbReference>
<evidence type="ECO:0000256" key="1">
    <source>
        <dbReference type="ARBA" id="ARBA00000085"/>
    </source>
</evidence>
<reference evidence="14 15" key="1">
    <citation type="submission" date="2016-10" db="EMBL/GenBank/DDBJ databases">
        <authorList>
            <person name="de Groot N.N."/>
        </authorList>
    </citation>
    <scope>NUCLEOTIDE SEQUENCE [LARGE SCALE GENOMIC DNA]</scope>
    <source>
        <strain evidence="14 15">DSM 8423</strain>
    </source>
</reference>
<dbReference type="PROSITE" id="PS50113">
    <property type="entry name" value="PAC"/>
    <property type="match status" value="1"/>
</dbReference>
<keyword evidence="10" id="KW-0472">Membrane</keyword>
<dbReference type="STRING" id="43775.SAMN04489760_13517"/>
<dbReference type="PANTHER" id="PTHR43065:SF46">
    <property type="entry name" value="C4-DICARBOXYLATE TRANSPORT SENSOR PROTEIN DCTB"/>
    <property type="match status" value="1"/>
</dbReference>
<dbReference type="InterPro" id="IPR000014">
    <property type="entry name" value="PAS"/>
</dbReference>
<evidence type="ECO:0000256" key="7">
    <source>
        <dbReference type="ARBA" id="ARBA00022840"/>
    </source>
</evidence>
<dbReference type="InterPro" id="IPR035965">
    <property type="entry name" value="PAS-like_dom_sf"/>
</dbReference>